<dbReference type="EMBL" id="JQDR03011041">
    <property type="protein sequence ID" value="KAA0193345.1"/>
    <property type="molecule type" value="Genomic_DNA"/>
</dbReference>
<protein>
    <submittedName>
        <fullName evidence="2">Ionotropic receptor 126</fullName>
    </submittedName>
</protein>
<proteinExistence type="predicted"/>
<keyword evidence="1" id="KW-0472">Membrane</keyword>
<organism evidence="2">
    <name type="scientific">Hyalella azteca</name>
    <name type="common">Amphipod</name>
    <dbReference type="NCBI Taxonomy" id="294128"/>
    <lineage>
        <taxon>Eukaryota</taxon>
        <taxon>Metazoa</taxon>
        <taxon>Ecdysozoa</taxon>
        <taxon>Arthropoda</taxon>
        <taxon>Crustacea</taxon>
        <taxon>Multicrustacea</taxon>
        <taxon>Malacostraca</taxon>
        <taxon>Eumalacostraca</taxon>
        <taxon>Peracarida</taxon>
        <taxon>Amphipoda</taxon>
        <taxon>Senticaudata</taxon>
        <taxon>Talitrida</taxon>
        <taxon>Talitroidea</taxon>
        <taxon>Hyalellidae</taxon>
        <taxon>Hyalella</taxon>
    </lineage>
</organism>
<sequence length="89" mass="10158">AGLYEKWSANFINAVRAESRRRLKQARQVPEVTSDRPEDGALEALSLEHLQGPMLILMLGWACALLVFCVEWVVHNKKNLCRSCYRKDG</sequence>
<reference evidence="2" key="1">
    <citation type="submission" date="2014-08" db="EMBL/GenBank/DDBJ databases">
        <authorList>
            <person name="Murali S."/>
            <person name="Richards S."/>
            <person name="Bandaranaike D."/>
            <person name="Bellair M."/>
            <person name="Blankenburg K."/>
            <person name="Chao H."/>
            <person name="Dinh H."/>
            <person name="Doddapaneni H."/>
            <person name="Dugan-Rocha S."/>
            <person name="Elkadiri S."/>
            <person name="Gnanaolivu R."/>
            <person name="Hughes D."/>
            <person name="Lee S."/>
            <person name="Li M."/>
            <person name="Ming W."/>
            <person name="Munidasa M."/>
            <person name="Muniz J."/>
            <person name="Nguyen L."/>
            <person name="Osuji N."/>
            <person name="Pu L.-L."/>
            <person name="Puazo M."/>
            <person name="Skinner E."/>
            <person name="Qu C."/>
            <person name="Quiroz J."/>
            <person name="Raj R."/>
            <person name="Weissenberger G."/>
            <person name="Xin Y."/>
            <person name="Zou X."/>
            <person name="Han Y."/>
            <person name="Worley K."/>
            <person name="Muzny D."/>
            <person name="Gibbs R."/>
        </authorList>
    </citation>
    <scope>NUCLEOTIDE SEQUENCE</scope>
    <source>
        <strain evidence="2">HAZT.00-mixed</strain>
        <tissue evidence="2">Whole organism</tissue>
    </source>
</reference>
<evidence type="ECO:0000256" key="1">
    <source>
        <dbReference type="SAM" id="Phobius"/>
    </source>
</evidence>
<keyword evidence="2" id="KW-0675">Receptor</keyword>
<dbReference type="AlphaFoldDB" id="A0A6A0GZ22"/>
<keyword evidence="1" id="KW-1133">Transmembrane helix</keyword>
<dbReference type="Proteomes" id="UP000711488">
    <property type="component" value="Unassembled WGS sequence"/>
</dbReference>
<feature type="transmembrane region" description="Helical" evidence="1">
    <location>
        <begin position="54"/>
        <end position="74"/>
    </location>
</feature>
<keyword evidence="1" id="KW-0812">Transmembrane</keyword>
<feature type="non-terminal residue" evidence="2">
    <location>
        <position position="1"/>
    </location>
</feature>
<name>A0A6A0GZ22_HYAAZ</name>
<evidence type="ECO:0000313" key="2">
    <source>
        <dbReference type="EMBL" id="KAA0193345.1"/>
    </source>
</evidence>
<reference evidence="2" key="2">
    <citation type="journal article" date="2018" name="Environ. Sci. Technol.">
        <title>The Toxicogenome of Hyalella azteca: A Model for Sediment Ecotoxicology and Evolutionary Toxicology.</title>
        <authorList>
            <person name="Poynton H.C."/>
            <person name="Hasenbein S."/>
            <person name="Benoit J.B."/>
            <person name="Sepulveda M.S."/>
            <person name="Poelchau M.F."/>
            <person name="Hughes D.S.T."/>
            <person name="Murali S.C."/>
            <person name="Chen S."/>
            <person name="Glastad K.M."/>
            <person name="Goodisman M.A.D."/>
            <person name="Werren J.H."/>
            <person name="Vineis J.H."/>
            <person name="Bowen J.L."/>
            <person name="Friedrich M."/>
            <person name="Jones J."/>
            <person name="Robertson H.M."/>
            <person name="Feyereisen R."/>
            <person name="Mechler-Hickson A."/>
            <person name="Mathers N."/>
            <person name="Lee C.E."/>
            <person name="Colbourne J.K."/>
            <person name="Biales A."/>
            <person name="Johnston J.S."/>
            <person name="Wellborn G.A."/>
            <person name="Rosendale A.J."/>
            <person name="Cridge A.G."/>
            <person name="Munoz-Torres M.C."/>
            <person name="Bain P.A."/>
            <person name="Manny A.R."/>
            <person name="Major K.M."/>
            <person name="Lambert F.N."/>
            <person name="Vulpe C.D."/>
            <person name="Tuck P."/>
            <person name="Blalock B.J."/>
            <person name="Lin Y.Y."/>
            <person name="Smith M.E."/>
            <person name="Ochoa-Acuna H."/>
            <person name="Chen M.M."/>
            <person name="Childers C.P."/>
            <person name="Qu J."/>
            <person name="Dugan S."/>
            <person name="Lee S.L."/>
            <person name="Chao H."/>
            <person name="Dinh H."/>
            <person name="Han Y."/>
            <person name="Doddapaneni H."/>
            <person name="Worley K.C."/>
            <person name="Muzny D.M."/>
            <person name="Gibbs R.A."/>
            <person name="Richards S."/>
        </authorList>
    </citation>
    <scope>NUCLEOTIDE SEQUENCE</scope>
    <source>
        <strain evidence="2">HAZT.00-mixed</strain>
        <tissue evidence="2">Whole organism</tissue>
    </source>
</reference>
<gene>
    <name evidence="2" type="ORF">HAZT_HAZT010092</name>
</gene>
<comment type="caution">
    <text evidence="2">The sequence shown here is derived from an EMBL/GenBank/DDBJ whole genome shotgun (WGS) entry which is preliminary data.</text>
</comment>
<reference evidence="2" key="3">
    <citation type="submission" date="2019-06" db="EMBL/GenBank/DDBJ databases">
        <authorList>
            <person name="Poynton C."/>
            <person name="Hasenbein S."/>
            <person name="Benoit J.B."/>
            <person name="Sepulveda M.S."/>
            <person name="Poelchau M.F."/>
            <person name="Murali S.C."/>
            <person name="Chen S."/>
            <person name="Glastad K.M."/>
            <person name="Werren J.H."/>
            <person name="Vineis J.H."/>
            <person name="Bowen J.L."/>
            <person name="Friedrich M."/>
            <person name="Jones J."/>
            <person name="Robertson H.M."/>
            <person name="Feyereisen R."/>
            <person name="Mechler-Hickson A."/>
            <person name="Mathers N."/>
            <person name="Lee C.E."/>
            <person name="Colbourne J.K."/>
            <person name="Biales A."/>
            <person name="Johnston J.S."/>
            <person name="Wellborn G.A."/>
            <person name="Rosendale A.J."/>
            <person name="Cridge A.G."/>
            <person name="Munoz-Torres M.C."/>
            <person name="Bain P.A."/>
            <person name="Manny A.R."/>
            <person name="Major K.M."/>
            <person name="Lambert F.N."/>
            <person name="Vulpe C.D."/>
            <person name="Tuck P."/>
            <person name="Blalock B.J."/>
            <person name="Lin Y.-Y."/>
            <person name="Smith M.E."/>
            <person name="Ochoa-Acuna H."/>
            <person name="Chen M.-J.M."/>
            <person name="Childers C.P."/>
            <person name="Qu J."/>
            <person name="Dugan S."/>
            <person name="Lee S.L."/>
            <person name="Chao H."/>
            <person name="Dinh H."/>
            <person name="Han Y."/>
            <person name="Doddapaneni H."/>
            <person name="Worley K.C."/>
            <person name="Muzny D.M."/>
            <person name="Gibbs R.A."/>
            <person name="Richards S."/>
        </authorList>
    </citation>
    <scope>NUCLEOTIDE SEQUENCE</scope>
    <source>
        <strain evidence="2">HAZT.00-mixed</strain>
        <tissue evidence="2">Whole organism</tissue>
    </source>
</reference>
<accession>A0A6A0GZ22</accession>